<dbReference type="PROSITE" id="PS50067">
    <property type="entry name" value="KINESIN_MOTOR_2"/>
    <property type="match status" value="1"/>
</dbReference>
<evidence type="ECO:0000256" key="6">
    <source>
        <dbReference type="RuleBase" id="RU000394"/>
    </source>
</evidence>
<protein>
    <recommendedName>
        <fullName evidence="6">Kinesin-like protein</fullName>
    </recommendedName>
</protein>
<keyword evidence="11" id="KW-1185">Reference proteome</keyword>
<dbReference type="InterPro" id="IPR027640">
    <property type="entry name" value="Kinesin-like_fam"/>
</dbReference>
<dbReference type="GO" id="GO:0007018">
    <property type="term" value="P:microtubule-based movement"/>
    <property type="evidence" value="ECO:0007669"/>
    <property type="project" value="InterPro"/>
</dbReference>
<dbReference type="FunFam" id="3.40.850.10:FF:000091">
    <property type="entry name" value="Kinesin family protein"/>
    <property type="match status" value="1"/>
</dbReference>
<feature type="domain" description="Kinesin motor" evidence="9">
    <location>
        <begin position="9"/>
        <end position="567"/>
    </location>
</feature>
<dbReference type="AlphaFoldDB" id="A0A0G2E3S2"/>
<dbReference type="PRINTS" id="PR00380">
    <property type="entry name" value="KINESINHEAVY"/>
</dbReference>
<dbReference type="InterPro" id="IPR001752">
    <property type="entry name" value="Kinesin_motor_dom"/>
</dbReference>
<dbReference type="GO" id="GO:0008017">
    <property type="term" value="F:microtubule binding"/>
    <property type="evidence" value="ECO:0007669"/>
    <property type="project" value="InterPro"/>
</dbReference>
<feature type="region of interest" description="Disordered" evidence="8">
    <location>
        <begin position="575"/>
        <end position="597"/>
    </location>
</feature>
<dbReference type="GO" id="GO:0005524">
    <property type="term" value="F:ATP binding"/>
    <property type="evidence" value="ECO:0007669"/>
    <property type="project" value="UniProtKB-UniRule"/>
</dbReference>
<name>A0A0G2E3S2_PHACM</name>
<keyword evidence="1 6" id="KW-0493">Microtubule</keyword>
<dbReference type="EMBL" id="LCWF01000137">
    <property type="protein sequence ID" value="KKY17717.1"/>
    <property type="molecule type" value="Genomic_DNA"/>
</dbReference>
<feature type="coiled-coil region" evidence="7">
    <location>
        <begin position="601"/>
        <end position="628"/>
    </location>
</feature>
<feature type="coiled-coil region" evidence="7">
    <location>
        <begin position="696"/>
        <end position="730"/>
    </location>
</feature>
<dbReference type="GO" id="GO:0005634">
    <property type="term" value="C:nucleus"/>
    <property type="evidence" value="ECO:0007669"/>
    <property type="project" value="TreeGrafter"/>
</dbReference>
<evidence type="ECO:0000313" key="10">
    <source>
        <dbReference type="EMBL" id="KKY17717.1"/>
    </source>
</evidence>
<feature type="region of interest" description="Disordered" evidence="8">
    <location>
        <begin position="774"/>
        <end position="836"/>
    </location>
</feature>
<dbReference type="InterPro" id="IPR019821">
    <property type="entry name" value="Kinesin_motor_CS"/>
</dbReference>
<dbReference type="GO" id="GO:0005874">
    <property type="term" value="C:microtubule"/>
    <property type="evidence" value="ECO:0007669"/>
    <property type="project" value="UniProtKB-KW"/>
</dbReference>
<evidence type="ECO:0000256" key="4">
    <source>
        <dbReference type="ARBA" id="ARBA00023175"/>
    </source>
</evidence>
<evidence type="ECO:0000256" key="5">
    <source>
        <dbReference type="PROSITE-ProRule" id="PRU00283"/>
    </source>
</evidence>
<feature type="region of interest" description="Disordered" evidence="8">
    <location>
        <begin position="41"/>
        <end position="61"/>
    </location>
</feature>
<feature type="binding site" evidence="5">
    <location>
        <begin position="110"/>
        <end position="117"/>
    </location>
    <ligand>
        <name>ATP</name>
        <dbReference type="ChEBI" id="CHEBI:30616"/>
    </ligand>
</feature>
<comment type="similarity">
    <text evidence="5 6">Belongs to the TRAFAC class myosin-kinesin ATPase superfamily. Kinesin family.</text>
</comment>
<dbReference type="GO" id="GO:0016887">
    <property type="term" value="F:ATP hydrolysis activity"/>
    <property type="evidence" value="ECO:0007669"/>
    <property type="project" value="TreeGrafter"/>
</dbReference>
<dbReference type="GO" id="GO:0005871">
    <property type="term" value="C:kinesin complex"/>
    <property type="evidence" value="ECO:0007669"/>
    <property type="project" value="TreeGrafter"/>
</dbReference>
<feature type="compositionally biased region" description="Low complexity" evidence="8">
    <location>
        <begin position="780"/>
        <end position="791"/>
    </location>
</feature>
<keyword evidence="7" id="KW-0175">Coiled coil</keyword>
<evidence type="ECO:0000259" key="9">
    <source>
        <dbReference type="PROSITE" id="PS50067"/>
    </source>
</evidence>
<dbReference type="SUPFAM" id="SSF52540">
    <property type="entry name" value="P-loop containing nucleoside triphosphate hydrolases"/>
    <property type="match status" value="1"/>
</dbReference>
<dbReference type="PANTHER" id="PTHR24115">
    <property type="entry name" value="KINESIN-RELATED"/>
    <property type="match status" value="1"/>
</dbReference>
<reference evidence="10 11" key="2">
    <citation type="submission" date="2015-05" db="EMBL/GenBank/DDBJ databases">
        <authorList>
            <person name="Morales-Cruz A."/>
            <person name="Amrine K.C."/>
            <person name="Cantu D."/>
        </authorList>
    </citation>
    <scope>NUCLEOTIDE SEQUENCE [LARGE SCALE GENOMIC DNA]</scope>
    <source>
        <strain evidence="10">UCRPC4</strain>
    </source>
</reference>
<proteinExistence type="inferred from homology"/>
<dbReference type="InterPro" id="IPR027417">
    <property type="entry name" value="P-loop_NTPase"/>
</dbReference>
<evidence type="ECO:0000256" key="7">
    <source>
        <dbReference type="SAM" id="Coils"/>
    </source>
</evidence>
<evidence type="ECO:0000313" key="11">
    <source>
        <dbReference type="Proteomes" id="UP000053317"/>
    </source>
</evidence>
<sequence length="850" mass="94318">MDTEGKQSLFQVYLRLRPPHQISSTKATQDPWLLVEPPAEHHEDAKDDVPTHITLQPPNDSRKRAVERFGFTKVFQENASQLDLFEGAGTVEILESVLKKGRDGLVATLGVTGSGKSHTILGSKTQRGLTQMSLDMIYKSLGSKIRRVDHPELPNNNNLLAALQASDHSEATLSSASSFLESIYGDAERGRASRAQTPMPGGFSRAQTPMTVRNPILQLPGSFPSAADDDHSRVPYPDLYPSHFSPSMHIPRGDGIGNSPLSPKSRFLLPSQRPFWNRNSFVHKKHSANKYLLKETYGSTRRPPLPRSSMLPQSPCVSHHAVELDSESEYAVVVSMYEVYNDRIFDLLSLSMLPNGPASNTRQGTQLQKDLRRRPLLFKSTELSPDRKVVAGLRKVICGSYEEAMMVLETGLTERRVAGTGSNSVSSRSHGFFCIEVKKNLSPRTWDGGNWTGGTLSIVDLAGSERARSAKTTGSTLAEAGKINESLMYLGQCLQLQSNFHSDKPTVVPYRQCKLTELLFSNSFPTSSSQSSYRTPQKATMIVTADPQGDFNATSQILRYSALAREVTVPRVPSTTSQILSSTTNKSAASDGRSTPYSEELELAVNEIARLSEETDNLTIRLAEEEIKVTEISISLRAAEDKALSIEAEVREECWNEMEARIEEEKLRYRQAWEQEKLKGEEFLDGKIDILERGGIAIAEDSTATSDQRVEQLERENDSLRARIEALEREIQTRSPTKRTTRSSTQLLKAANELNKQFIPISSHHLFRDICQAKATTNATPRSSPTKSPSPFDNDNDENSQLSSIHQAVTKPNSSLDGLPGMTAKTPATVKKQRKLTTRKWDLADESEIF</sequence>
<dbReference type="SMART" id="SM00129">
    <property type="entry name" value="KISc"/>
    <property type="match status" value="1"/>
</dbReference>
<evidence type="ECO:0000256" key="1">
    <source>
        <dbReference type="ARBA" id="ARBA00022701"/>
    </source>
</evidence>
<dbReference type="OrthoDB" id="123929at2759"/>
<accession>A0A0G2E3S2</accession>
<dbReference type="Gene3D" id="3.40.850.10">
    <property type="entry name" value="Kinesin motor domain"/>
    <property type="match status" value="2"/>
</dbReference>
<dbReference type="PANTHER" id="PTHR24115:SF1008">
    <property type="entry name" value="KINESIN-LIKE PROTEIN SUBITO"/>
    <property type="match status" value="1"/>
</dbReference>
<dbReference type="Pfam" id="PF00225">
    <property type="entry name" value="Kinesin"/>
    <property type="match status" value="2"/>
</dbReference>
<keyword evidence="4 5" id="KW-0505">Motor protein</keyword>
<feature type="compositionally biased region" description="Polar residues" evidence="8">
    <location>
        <begin position="799"/>
        <end position="816"/>
    </location>
</feature>
<dbReference type="GO" id="GO:0003777">
    <property type="term" value="F:microtubule motor activity"/>
    <property type="evidence" value="ECO:0007669"/>
    <property type="project" value="InterPro"/>
</dbReference>
<evidence type="ECO:0000256" key="2">
    <source>
        <dbReference type="ARBA" id="ARBA00022741"/>
    </source>
</evidence>
<dbReference type="PROSITE" id="PS00411">
    <property type="entry name" value="KINESIN_MOTOR_1"/>
    <property type="match status" value="1"/>
</dbReference>
<feature type="compositionally biased region" description="Basic and acidic residues" evidence="8">
    <location>
        <begin position="41"/>
        <end position="50"/>
    </location>
</feature>
<evidence type="ECO:0000256" key="3">
    <source>
        <dbReference type="ARBA" id="ARBA00022840"/>
    </source>
</evidence>
<comment type="caution">
    <text evidence="10">The sequence shown here is derived from an EMBL/GenBank/DDBJ whole genome shotgun (WGS) entry which is preliminary data.</text>
</comment>
<dbReference type="InterPro" id="IPR036961">
    <property type="entry name" value="Kinesin_motor_dom_sf"/>
</dbReference>
<gene>
    <name evidence="10" type="ORF">UCRPC4_g05350</name>
</gene>
<keyword evidence="3 5" id="KW-0067">ATP-binding</keyword>
<reference evidence="10 11" key="1">
    <citation type="submission" date="2015-05" db="EMBL/GenBank/DDBJ databases">
        <title>Distinctive expansion of gene families associated with plant cell wall degradation and secondary metabolism in the genomes of grapevine trunk pathogens.</title>
        <authorList>
            <person name="Lawrence D.P."/>
            <person name="Travadon R."/>
            <person name="Rolshausen P.E."/>
            <person name="Baumgartner K."/>
        </authorList>
    </citation>
    <scope>NUCLEOTIDE SEQUENCE [LARGE SCALE GENOMIC DNA]</scope>
    <source>
        <strain evidence="10">UCRPC4</strain>
    </source>
</reference>
<keyword evidence="2 5" id="KW-0547">Nucleotide-binding</keyword>
<evidence type="ECO:0000256" key="8">
    <source>
        <dbReference type="SAM" id="MobiDB-lite"/>
    </source>
</evidence>
<organism evidence="10 11">
    <name type="scientific">Phaeomoniella chlamydospora</name>
    <name type="common">Phaeoacremonium chlamydosporum</name>
    <dbReference type="NCBI Taxonomy" id="158046"/>
    <lineage>
        <taxon>Eukaryota</taxon>
        <taxon>Fungi</taxon>
        <taxon>Dikarya</taxon>
        <taxon>Ascomycota</taxon>
        <taxon>Pezizomycotina</taxon>
        <taxon>Eurotiomycetes</taxon>
        <taxon>Chaetothyriomycetidae</taxon>
        <taxon>Phaeomoniellales</taxon>
        <taxon>Phaeomoniellaceae</taxon>
        <taxon>Phaeomoniella</taxon>
    </lineage>
</organism>
<dbReference type="Proteomes" id="UP000053317">
    <property type="component" value="Unassembled WGS sequence"/>
</dbReference>